<keyword evidence="5 10" id="KW-1133">Transmembrane helix</keyword>
<accession>A0A061S665</accession>
<dbReference type="Pfam" id="PF11744">
    <property type="entry name" value="ALMT"/>
    <property type="match status" value="1"/>
</dbReference>
<feature type="transmembrane region" description="Helical" evidence="10">
    <location>
        <begin position="111"/>
        <end position="127"/>
    </location>
</feature>
<dbReference type="AlphaFoldDB" id="A0A061S665"/>
<dbReference type="EMBL" id="GBEZ01007170">
    <property type="protein sequence ID" value="JAC78276.1"/>
    <property type="molecule type" value="Transcribed_RNA"/>
</dbReference>
<evidence type="ECO:0000256" key="2">
    <source>
        <dbReference type="ARBA" id="ARBA00007079"/>
    </source>
</evidence>
<dbReference type="GO" id="GO:0015743">
    <property type="term" value="P:malate transport"/>
    <property type="evidence" value="ECO:0007669"/>
    <property type="project" value="InterPro"/>
</dbReference>
<organism evidence="11">
    <name type="scientific">Tetraselmis sp. GSL018</name>
    <dbReference type="NCBI Taxonomy" id="582737"/>
    <lineage>
        <taxon>Eukaryota</taxon>
        <taxon>Viridiplantae</taxon>
        <taxon>Chlorophyta</taxon>
        <taxon>core chlorophytes</taxon>
        <taxon>Chlorodendrophyceae</taxon>
        <taxon>Chlorodendrales</taxon>
        <taxon>Chlorodendraceae</taxon>
        <taxon>Tetraselmis</taxon>
    </lineage>
</organism>
<feature type="transmembrane region" description="Helical" evidence="10">
    <location>
        <begin position="70"/>
        <end position="99"/>
    </location>
</feature>
<keyword evidence="7 10" id="KW-0472">Membrane</keyword>
<dbReference type="InterPro" id="IPR020966">
    <property type="entry name" value="ALMT"/>
</dbReference>
<evidence type="ECO:0000313" key="11">
    <source>
        <dbReference type="EMBL" id="JAC78276.1"/>
    </source>
</evidence>
<evidence type="ECO:0000256" key="1">
    <source>
        <dbReference type="ARBA" id="ARBA00004141"/>
    </source>
</evidence>
<feature type="transmembrane region" description="Helical" evidence="10">
    <location>
        <begin position="139"/>
        <end position="161"/>
    </location>
</feature>
<evidence type="ECO:0000256" key="5">
    <source>
        <dbReference type="ARBA" id="ARBA00022989"/>
    </source>
</evidence>
<name>A0A061S665_9CHLO</name>
<keyword evidence="8" id="KW-0407">Ion channel</keyword>
<dbReference type="GO" id="GO:0034220">
    <property type="term" value="P:monoatomic ion transmembrane transport"/>
    <property type="evidence" value="ECO:0007669"/>
    <property type="project" value="UniProtKB-KW"/>
</dbReference>
<comment type="similarity">
    <text evidence="2">Belongs to the aromatic acid exporter (TC 2.A.85) family.</text>
</comment>
<sequence length="534" mass="57884">MQKPIPSSTSLPIRITLGVVLSWFLSEVEYPGKIDDDGSLEWCAFTVIVVAAPTLGTVAIKGSDRFVGTLLGGIVSIAVCELSPGFGWLMVITAALSFLSVWAADVLNKDYSMKLFVLTFVMIAIGSKTVPTRDIIGVALSRTIGILAGGLLVVLLTLLVWPEAGTTNAVQELRSAVEALLRLQEDVWENGLMSTGWHMLGTNKGFKLKLDEDYMDAFASTVSAESGPSGGADAVEGSSSSGSIHRRLMSIPQGEFAGAGKLPLNTVEDMDEMEDRQDKMIDEVLACLARSEAFAKDNASEIYAGTIRGWPVFLPGADLRWARLGWRLPAAELSSVGNTIRKVVRLYWTLLRNFQEGFDEELMLAVSAAYPPQMLNTLRDGAEGVVEAILEAFPEPGRLKPTREKVRLEPLVGFSSAVKGLVGIGAEQRRNLCRLLQGMGGRGDGQQRHGRGLEHLKSMHGRGEESQPQPPAEHISAGLGPVPPRFPDTEKGHLAKVRWHSFLFQLEKLLAAFVELHEDVDDLLCRLPGCTAAI</sequence>
<keyword evidence="3" id="KW-0813">Transport</keyword>
<evidence type="ECO:0000256" key="10">
    <source>
        <dbReference type="SAM" id="Phobius"/>
    </source>
</evidence>
<dbReference type="PANTHER" id="PTHR31086">
    <property type="entry name" value="ALUMINUM-ACTIVATED MALATE TRANSPORTER 10"/>
    <property type="match status" value="1"/>
</dbReference>
<reference evidence="11" key="1">
    <citation type="submission" date="2014-05" db="EMBL/GenBank/DDBJ databases">
        <title>The transcriptome of the halophilic microalga Tetraselmis sp. GSL018 isolated from the Great Salt Lake, Utah.</title>
        <authorList>
            <person name="Jinkerson R.E."/>
            <person name="D'Adamo S."/>
            <person name="Posewitz M.C."/>
        </authorList>
    </citation>
    <scope>NUCLEOTIDE SEQUENCE</scope>
    <source>
        <strain evidence="11">GSL018</strain>
    </source>
</reference>
<comment type="subcellular location">
    <subcellularLocation>
        <location evidence="1">Membrane</location>
        <topology evidence="1">Multi-pass membrane protein</topology>
    </subcellularLocation>
</comment>
<evidence type="ECO:0000256" key="8">
    <source>
        <dbReference type="ARBA" id="ARBA00023303"/>
    </source>
</evidence>
<gene>
    <name evidence="11" type="ORF">TSPGSL018_15558</name>
</gene>
<proteinExistence type="inferred from homology"/>
<evidence type="ECO:0000256" key="3">
    <source>
        <dbReference type="ARBA" id="ARBA00022448"/>
    </source>
</evidence>
<feature type="transmembrane region" description="Helical" evidence="10">
    <location>
        <begin position="39"/>
        <end position="58"/>
    </location>
</feature>
<feature type="region of interest" description="Disordered" evidence="9">
    <location>
        <begin position="459"/>
        <end position="489"/>
    </location>
</feature>
<evidence type="ECO:0000256" key="7">
    <source>
        <dbReference type="ARBA" id="ARBA00023136"/>
    </source>
</evidence>
<protein>
    <submittedName>
        <fullName evidence="11">Uncharacterized protein</fullName>
    </submittedName>
</protein>
<evidence type="ECO:0000256" key="6">
    <source>
        <dbReference type="ARBA" id="ARBA00023065"/>
    </source>
</evidence>
<evidence type="ECO:0000256" key="4">
    <source>
        <dbReference type="ARBA" id="ARBA00022692"/>
    </source>
</evidence>
<dbReference type="GO" id="GO:0016020">
    <property type="term" value="C:membrane"/>
    <property type="evidence" value="ECO:0007669"/>
    <property type="project" value="UniProtKB-SubCell"/>
</dbReference>
<keyword evidence="6" id="KW-0406">Ion transport</keyword>
<evidence type="ECO:0000256" key="9">
    <source>
        <dbReference type="SAM" id="MobiDB-lite"/>
    </source>
</evidence>
<keyword evidence="4 10" id="KW-0812">Transmembrane</keyword>